<keyword evidence="2" id="KW-1185">Reference proteome</keyword>
<proteinExistence type="predicted"/>
<name>A0AA39NS49_9AGAR</name>
<accession>A0AA39NS49</accession>
<dbReference type="EMBL" id="JAUEPR010000058">
    <property type="protein sequence ID" value="KAK0470838.1"/>
    <property type="molecule type" value="Genomic_DNA"/>
</dbReference>
<evidence type="ECO:0000313" key="2">
    <source>
        <dbReference type="Proteomes" id="UP001175227"/>
    </source>
</evidence>
<sequence length="147" mass="16323">MTTPPIRALSDVHSPPWVHTSCTCTRGRKIVVGDGDMGRGRALAHARGVEGRSHRSLSCGACHHYRSPGQQLALRQVSQLCRILLGRNWVIPFSQADFFRILYTACYEKRSSMTNPLSEGFLLIESAVPCSAFFEVKVLMFAVEADK</sequence>
<protein>
    <submittedName>
        <fullName evidence="1">Uncharacterized protein</fullName>
    </submittedName>
</protein>
<gene>
    <name evidence="1" type="ORF">IW261DRAFT_1425674</name>
</gene>
<reference evidence="1" key="1">
    <citation type="submission" date="2023-06" db="EMBL/GenBank/DDBJ databases">
        <authorList>
            <consortium name="Lawrence Berkeley National Laboratory"/>
            <person name="Ahrendt S."/>
            <person name="Sahu N."/>
            <person name="Indic B."/>
            <person name="Wong-Bajracharya J."/>
            <person name="Merenyi Z."/>
            <person name="Ke H.-M."/>
            <person name="Monk M."/>
            <person name="Kocsube S."/>
            <person name="Drula E."/>
            <person name="Lipzen A."/>
            <person name="Balint B."/>
            <person name="Henrissat B."/>
            <person name="Andreopoulos B."/>
            <person name="Martin F.M."/>
            <person name="Harder C.B."/>
            <person name="Rigling D."/>
            <person name="Ford K.L."/>
            <person name="Foster G.D."/>
            <person name="Pangilinan J."/>
            <person name="Papanicolaou A."/>
            <person name="Barry K."/>
            <person name="LaButti K."/>
            <person name="Viragh M."/>
            <person name="Koriabine M."/>
            <person name="Yan M."/>
            <person name="Riley R."/>
            <person name="Champramary S."/>
            <person name="Plett K.L."/>
            <person name="Tsai I.J."/>
            <person name="Slot J."/>
            <person name="Sipos G."/>
            <person name="Plett J."/>
            <person name="Nagy L.G."/>
            <person name="Grigoriev I.V."/>
        </authorList>
    </citation>
    <scope>NUCLEOTIDE SEQUENCE</scope>
    <source>
        <strain evidence="1">ICMP 16352</strain>
    </source>
</reference>
<evidence type="ECO:0000313" key="1">
    <source>
        <dbReference type="EMBL" id="KAK0470838.1"/>
    </source>
</evidence>
<dbReference type="AlphaFoldDB" id="A0AA39NS49"/>
<dbReference type="Proteomes" id="UP001175227">
    <property type="component" value="Unassembled WGS sequence"/>
</dbReference>
<comment type="caution">
    <text evidence="1">The sequence shown here is derived from an EMBL/GenBank/DDBJ whole genome shotgun (WGS) entry which is preliminary data.</text>
</comment>
<organism evidence="1 2">
    <name type="scientific">Armillaria novae-zelandiae</name>
    <dbReference type="NCBI Taxonomy" id="153914"/>
    <lineage>
        <taxon>Eukaryota</taxon>
        <taxon>Fungi</taxon>
        <taxon>Dikarya</taxon>
        <taxon>Basidiomycota</taxon>
        <taxon>Agaricomycotina</taxon>
        <taxon>Agaricomycetes</taxon>
        <taxon>Agaricomycetidae</taxon>
        <taxon>Agaricales</taxon>
        <taxon>Marasmiineae</taxon>
        <taxon>Physalacriaceae</taxon>
        <taxon>Armillaria</taxon>
    </lineage>
</organism>